<comment type="catalytic activity">
    <reaction evidence="7 8">
        <text>4 porphobilinogen + H2O = hydroxymethylbilane + 4 NH4(+)</text>
        <dbReference type="Rhea" id="RHEA:13185"/>
        <dbReference type="ChEBI" id="CHEBI:15377"/>
        <dbReference type="ChEBI" id="CHEBI:28938"/>
        <dbReference type="ChEBI" id="CHEBI:57845"/>
        <dbReference type="ChEBI" id="CHEBI:58126"/>
        <dbReference type="EC" id="2.5.1.61"/>
    </reaction>
</comment>
<comment type="miscellaneous">
    <text evidence="8">The porphobilinogen subunits are added to the dipyrromethane group.</text>
</comment>
<dbReference type="Proteomes" id="UP001549321">
    <property type="component" value="Unassembled WGS sequence"/>
</dbReference>
<evidence type="ECO:0000256" key="3">
    <source>
        <dbReference type="ARBA" id="ARBA00005638"/>
    </source>
</evidence>
<dbReference type="RefSeq" id="WP_354554163.1">
    <property type="nucleotide sequence ID" value="NZ_JBEPSM010000004.1"/>
</dbReference>
<dbReference type="InterPro" id="IPR036803">
    <property type="entry name" value="Porphobilinogen_deaminase_C_sf"/>
</dbReference>
<proteinExistence type="inferred from homology"/>
<dbReference type="InterPro" id="IPR022419">
    <property type="entry name" value="Porphobilin_deaminase_cofac_BS"/>
</dbReference>
<dbReference type="PANTHER" id="PTHR11557:SF0">
    <property type="entry name" value="PORPHOBILINOGEN DEAMINASE"/>
    <property type="match status" value="1"/>
</dbReference>
<dbReference type="EMBL" id="JBEPSM010000004">
    <property type="protein sequence ID" value="MET4636524.1"/>
    <property type="molecule type" value="Genomic_DNA"/>
</dbReference>
<dbReference type="GO" id="GO:0004418">
    <property type="term" value="F:hydroxymethylbilane synthase activity"/>
    <property type="evidence" value="ECO:0007669"/>
    <property type="project" value="UniProtKB-EC"/>
</dbReference>
<keyword evidence="12" id="KW-1185">Reference proteome</keyword>
<name>A0ABV2R5G5_9HYPH</name>
<reference evidence="11 12" key="1">
    <citation type="submission" date="2024-06" db="EMBL/GenBank/DDBJ databases">
        <title>Sorghum-associated microbial communities from plants grown in Nebraska, USA.</title>
        <authorList>
            <person name="Schachtman D."/>
        </authorList>
    </citation>
    <scope>NUCLEOTIDE SEQUENCE [LARGE SCALE GENOMIC DNA]</scope>
    <source>
        <strain evidence="11 12">3207</strain>
    </source>
</reference>
<evidence type="ECO:0000256" key="7">
    <source>
        <dbReference type="ARBA" id="ARBA00048169"/>
    </source>
</evidence>
<comment type="caution">
    <text evidence="11">The sequence shown here is derived from an EMBL/GenBank/DDBJ whole genome shotgun (WGS) entry which is preliminary data.</text>
</comment>
<dbReference type="Pfam" id="PF01379">
    <property type="entry name" value="Porphobil_deam"/>
    <property type="match status" value="1"/>
</dbReference>
<evidence type="ECO:0000256" key="1">
    <source>
        <dbReference type="ARBA" id="ARBA00002869"/>
    </source>
</evidence>
<evidence type="ECO:0000259" key="9">
    <source>
        <dbReference type="Pfam" id="PF01379"/>
    </source>
</evidence>
<keyword evidence="5 8" id="KW-0808">Transferase</keyword>
<dbReference type="PRINTS" id="PR00151">
    <property type="entry name" value="PORPHBDMNASE"/>
</dbReference>
<comment type="function">
    <text evidence="1 8">Tetrapolymerization of the monopyrrole PBG into the hydroxymethylbilane pre-uroporphyrinogen in several discrete steps.</text>
</comment>
<keyword evidence="6 8" id="KW-0627">Porphyrin biosynthesis</keyword>
<evidence type="ECO:0000256" key="5">
    <source>
        <dbReference type="ARBA" id="ARBA00022679"/>
    </source>
</evidence>
<dbReference type="HAMAP" id="MF_00260">
    <property type="entry name" value="Porphobil_deam"/>
    <property type="match status" value="1"/>
</dbReference>
<dbReference type="InterPro" id="IPR000860">
    <property type="entry name" value="HemC"/>
</dbReference>
<dbReference type="SUPFAM" id="SSF54782">
    <property type="entry name" value="Porphobilinogen deaminase (hydroxymethylbilane synthase), C-terminal domain"/>
    <property type="match status" value="1"/>
</dbReference>
<evidence type="ECO:0000256" key="2">
    <source>
        <dbReference type="ARBA" id="ARBA00004735"/>
    </source>
</evidence>
<dbReference type="SUPFAM" id="SSF53850">
    <property type="entry name" value="Periplasmic binding protein-like II"/>
    <property type="match status" value="1"/>
</dbReference>
<dbReference type="Gene3D" id="3.40.190.10">
    <property type="entry name" value="Periplasmic binding protein-like II"/>
    <property type="match status" value="2"/>
</dbReference>
<dbReference type="PROSITE" id="PS00533">
    <property type="entry name" value="PORPHOBILINOGEN_DEAM"/>
    <property type="match status" value="1"/>
</dbReference>
<gene>
    <name evidence="8" type="primary">hemC</name>
    <name evidence="11" type="ORF">ABIE08_004482</name>
</gene>
<protein>
    <recommendedName>
        <fullName evidence="8">Porphobilinogen deaminase</fullName>
        <shortName evidence="8">PBG</shortName>
        <ecNumber evidence="8">2.5.1.61</ecNumber>
    </recommendedName>
    <alternativeName>
        <fullName evidence="8">Hydroxymethylbilane synthase</fullName>
        <shortName evidence="8">HMBS</shortName>
    </alternativeName>
    <alternativeName>
        <fullName evidence="8">Pre-uroporphyrinogen synthase</fullName>
    </alternativeName>
</protein>
<comment type="pathway">
    <text evidence="2">Porphyrin-containing compound metabolism; protoporphyrin-IX biosynthesis; coproporphyrinogen-III from 5-aminolevulinate: step 2/4.</text>
</comment>
<feature type="domain" description="Porphobilinogen deaminase C-terminal" evidence="10">
    <location>
        <begin position="235"/>
        <end position="301"/>
    </location>
</feature>
<dbReference type="EC" id="2.5.1.61" evidence="8"/>
<dbReference type="PANTHER" id="PTHR11557">
    <property type="entry name" value="PORPHOBILINOGEN DEAMINASE"/>
    <property type="match status" value="1"/>
</dbReference>
<comment type="similarity">
    <text evidence="3 8">Belongs to the HMBS family.</text>
</comment>
<feature type="modified residue" description="S-(dipyrrolylmethanemethyl)cysteine" evidence="8">
    <location>
        <position position="248"/>
    </location>
</feature>
<evidence type="ECO:0000259" key="10">
    <source>
        <dbReference type="Pfam" id="PF03900"/>
    </source>
</evidence>
<dbReference type="Gene3D" id="3.30.160.40">
    <property type="entry name" value="Porphobilinogen deaminase, C-terminal domain"/>
    <property type="match status" value="1"/>
</dbReference>
<organism evidence="11 12">
    <name type="scientific">Kaistia defluvii</name>
    <dbReference type="NCBI Taxonomy" id="410841"/>
    <lineage>
        <taxon>Bacteria</taxon>
        <taxon>Pseudomonadati</taxon>
        <taxon>Pseudomonadota</taxon>
        <taxon>Alphaproteobacteria</taxon>
        <taxon>Hyphomicrobiales</taxon>
        <taxon>Kaistiaceae</taxon>
        <taxon>Kaistia</taxon>
    </lineage>
</organism>
<comment type="cofactor">
    <cofactor evidence="8">
        <name>dipyrromethane</name>
        <dbReference type="ChEBI" id="CHEBI:60342"/>
    </cofactor>
    <text evidence="8">Binds 1 dipyrromethane group covalently.</text>
</comment>
<evidence type="ECO:0000313" key="11">
    <source>
        <dbReference type="EMBL" id="MET4636524.1"/>
    </source>
</evidence>
<evidence type="ECO:0000256" key="6">
    <source>
        <dbReference type="ARBA" id="ARBA00023244"/>
    </source>
</evidence>
<dbReference type="PIRSF" id="PIRSF001438">
    <property type="entry name" value="4pyrrol_synth_OHMeBilane_synth"/>
    <property type="match status" value="1"/>
</dbReference>
<evidence type="ECO:0000256" key="8">
    <source>
        <dbReference type="HAMAP-Rule" id="MF_00260"/>
    </source>
</evidence>
<dbReference type="Pfam" id="PF03900">
    <property type="entry name" value="Porphobil_deamC"/>
    <property type="match status" value="1"/>
</dbReference>
<feature type="domain" description="Porphobilinogen deaminase N-terminal" evidence="9">
    <location>
        <begin position="10"/>
        <end position="219"/>
    </location>
</feature>
<evidence type="ECO:0000313" key="12">
    <source>
        <dbReference type="Proteomes" id="UP001549321"/>
    </source>
</evidence>
<evidence type="ECO:0000256" key="4">
    <source>
        <dbReference type="ARBA" id="ARBA00011245"/>
    </source>
</evidence>
<dbReference type="InterPro" id="IPR022417">
    <property type="entry name" value="Porphobilin_deaminase_N"/>
</dbReference>
<comment type="subunit">
    <text evidence="4 8">Monomer.</text>
</comment>
<sequence>MQSEASTPLLRIGTRGSPLALAQAHETRARLAIAHGLDEASMEIVVIKTSGDRIQDRSLSEAGGKGLFTKELEEALFAGTIDIAVHSSKDVPTFLPEGLTLIAYLPREDVRDAFLSPVAASVRDLPEGAVLGTSSLRRRAMALRLRPDLVVVEFRGNVQTRLSKLENGVAHGTLLALAGLRRLGRADLATSIIELDDFLPAVGQGAVAVEGREGDLRVRELLAAINDPATEIALHAERAFLTRLDGSCRTPIGGLATLSGDDLLFRGIVLSPDGRQSEETRMTAPLADAERIGTAAADELIGRGGKTFFMTG</sequence>
<dbReference type="InterPro" id="IPR022418">
    <property type="entry name" value="Porphobilinogen_deaminase_C"/>
</dbReference>
<accession>A0ABV2R5G5</accession>
<dbReference type="NCBIfam" id="TIGR00212">
    <property type="entry name" value="hemC"/>
    <property type="match status" value="1"/>
</dbReference>